<dbReference type="Gene3D" id="1.10.3460.10">
    <property type="entry name" value="Chlorophyll a/b binding protein domain"/>
    <property type="match status" value="4"/>
</dbReference>
<dbReference type="Pfam" id="PF00504">
    <property type="entry name" value="Chloroa_b-bind"/>
    <property type="match status" value="4"/>
</dbReference>
<dbReference type="GO" id="GO:0009765">
    <property type="term" value="P:photosynthesis, light harvesting"/>
    <property type="evidence" value="ECO:0007669"/>
    <property type="project" value="InterPro"/>
</dbReference>
<accession>A0A1Q9CD36</accession>
<keyword evidence="4" id="KW-0934">Plastid</keyword>
<dbReference type="EMBL" id="LSRX01001341">
    <property type="protein sequence ID" value="OLP80826.1"/>
    <property type="molecule type" value="Genomic_DNA"/>
</dbReference>
<dbReference type="OrthoDB" id="440184at2759"/>
<gene>
    <name evidence="5" type="ORF">AK812_SmicGene38714</name>
</gene>
<dbReference type="GO" id="GO:0009507">
    <property type="term" value="C:chloroplast"/>
    <property type="evidence" value="ECO:0007669"/>
    <property type="project" value="UniProtKB-SubCell"/>
</dbReference>
<dbReference type="PANTHER" id="PTHR21649">
    <property type="entry name" value="CHLOROPHYLL A/B BINDING PROTEIN"/>
    <property type="match status" value="1"/>
</dbReference>
<dbReference type="AlphaFoldDB" id="A0A1Q9CD36"/>
<proteinExistence type="predicted"/>
<evidence type="ECO:0000256" key="1">
    <source>
        <dbReference type="ARBA" id="ARBA00004229"/>
    </source>
</evidence>
<name>A0A1Q9CD36_SYMMI</name>
<dbReference type="InterPro" id="IPR022796">
    <property type="entry name" value="Chloroa_b-bind"/>
</dbReference>
<evidence type="ECO:0000256" key="2">
    <source>
        <dbReference type="ARBA" id="ARBA00022528"/>
    </source>
</evidence>
<evidence type="ECO:0000256" key="3">
    <source>
        <dbReference type="ARBA" id="ARBA00022531"/>
    </source>
</evidence>
<protein>
    <submittedName>
        <fullName evidence="5">Light-harvesting complex I LH38 protein</fullName>
    </submittedName>
</protein>
<dbReference type="SUPFAM" id="SSF103511">
    <property type="entry name" value="Chlorophyll a-b binding protein"/>
    <property type="match status" value="4"/>
</dbReference>
<comment type="subcellular location">
    <subcellularLocation>
        <location evidence="1">Plastid</location>
        <location evidence="1">Chloroplast</location>
    </subcellularLocation>
</comment>
<reference evidence="5 6" key="1">
    <citation type="submission" date="2016-02" db="EMBL/GenBank/DDBJ databases">
        <title>Genome analysis of coral dinoflagellate symbionts highlights evolutionary adaptations to a symbiotic lifestyle.</title>
        <authorList>
            <person name="Aranda M."/>
            <person name="Li Y."/>
            <person name="Liew Y.J."/>
            <person name="Baumgarten S."/>
            <person name="Simakov O."/>
            <person name="Wilson M."/>
            <person name="Piel J."/>
            <person name="Ashoor H."/>
            <person name="Bougouffa S."/>
            <person name="Bajic V.B."/>
            <person name="Ryu T."/>
            <person name="Ravasi T."/>
            <person name="Bayer T."/>
            <person name="Micklem G."/>
            <person name="Kim H."/>
            <person name="Bhak J."/>
            <person name="Lajeunesse T.C."/>
            <person name="Voolstra C.R."/>
        </authorList>
    </citation>
    <scope>NUCLEOTIDE SEQUENCE [LARGE SCALE GENOMIC DNA]</scope>
    <source>
        <strain evidence="5 6">CCMP2467</strain>
    </source>
</reference>
<keyword evidence="2" id="KW-0150">Chloroplast</keyword>
<keyword evidence="3" id="KW-0602">Photosynthesis</keyword>
<dbReference type="Proteomes" id="UP000186817">
    <property type="component" value="Unassembled WGS sequence"/>
</dbReference>
<dbReference type="OMA" id="QMYNDEM"/>
<dbReference type="InterPro" id="IPR001344">
    <property type="entry name" value="Chloro_AB-bd_pln"/>
</dbReference>
<evidence type="ECO:0000313" key="5">
    <source>
        <dbReference type="EMBL" id="OLP80826.1"/>
    </source>
</evidence>
<dbReference type="GO" id="GO:0016020">
    <property type="term" value="C:membrane"/>
    <property type="evidence" value="ECO:0007669"/>
    <property type="project" value="InterPro"/>
</dbReference>
<evidence type="ECO:0000313" key="6">
    <source>
        <dbReference type="Proteomes" id="UP000186817"/>
    </source>
</evidence>
<comment type="caution">
    <text evidence="5">The sequence shown here is derived from an EMBL/GenBank/DDBJ whole genome shotgun (WGS) entry which is preliminary data.</text>
</comment>
<keyword evidence="6" id="KW-1185">Reference proteome</keyword>
<sequence>MGARGSDRGLTSPQSLFFGWPEKRAGPAGLAALRGNSRVQAVVLSQDAYAQFLGEQSFDLCQAPEPVLFQPSEQFGSGEPFGFFDPLGFTKVGDEKGFRKLRVSEIKHGRVAMMASIGLVAQHFLKFPFFEKAPAGFSIMGTGEGVLGFFGIFLLCAPLELWWRENPEKEPGNYGDPFGVQMYNDEMRMKELNNGRMAMISVLGIFAAEMATGKDAMQQFGLPAIGGARASASSSSSFVGSTSSRVVAQQRVVRRAEAVIQEDAPPPFQPSEQFGSGEPFGFFDPLGFTKVGDEKGFRKLRVSEIKHGRVAMMASIGLVAQHFLKFPFFEKAPAGFSIMGTGEGVLGFFGIFLLCAPLELWWRENPEKEPGNYGDPFGVQMYNDEMRMKELNNGRMAMISVLGIFAAEMATGKDAMQQFGLPAIGGARASASSSSSFVGSTSSRVVAQQRVVRRAEAVIQEDAPPPFQPSEQFGSGEPFGFFDPLGFTKVGDEKGFRKLRVSEIKHGRVAMMASIGLVAQHFLKFPFFEKAPAGFSIMGTGEGVLGFFGIFLLCAPLELWWRENPEKEPGNYGDPFGVQMYNDEMRMKELNNGRMAMISVLGIFAAEMATGKDAMQQFGLPAIGGARASASSSSSFVGSTSSRVVAQQRVVRRAEAVIQEDAPPPFQPSEQFGSGEPFGFFDPLGFTKVGDEKGFRKLRVSEIKHGRVAMMASIGLVAQHFLKFPFFEKAPAGFSIMGTGEGVLGFFGIFLLCAPLELWWRENPEKEPGNYGDPFGVQMYNDEMRMKEMNNGRMAMISVLGIFAAEMATGKDAIQQFGF</sequence>
<organism evidence="5 6">
    <name type="scientific">Symbiodinium microadriaticum</name>
    <name type="common">Dinoflagellate</name>
    <name type="synonym">Zooxanthella microadriatica</name>
    <dbReference type="NCBI Taxonomy" id="2951"/>
    <lineage>
        <taxon>Eukaryota</taxon>
        <taxon>Sar</taxon>
        <taxon>Alveolata</taxon>
        <taxon>Dinophyceae</taxon>
        <taxon>Suessiales</taxon>
        <taxon>Symbiodiniaceae</taxon>
        <taxon>Symbiodinium</taxon>
    </lineage>
</organism>
<evidence type="ECO:0000256" key="4">
    <source>
        <dbReference type="ARBA" id="ARBA00022640"/>
    </source>
</evidence>